<dbReference type="SUPFAM" id="SSF47384">
    <property type="entry name" value="Homodimeric domain of signal transducing histidine kinase"/>
    <property type="match status" value="1"/>
</dbReference>
<reference evidence="17 18" key="1">
    <citation type="submission" date="2017-04" db="EMBL/GenBank/DDBJ databases">
        <authorList>
            <person name="Afonso C.L."/>
            <person name="Miller P.J."/>
            <person name="Scott M.A."/>
            <person name="Spackman E."/>
            <person name="Goraichik I."/>
            <person name="Dimitrov K.M."/>
            <person name="Suarez D.L."/>
            <person name="Swayne D.E."/>
        </authorList>
    </citation>
    <scope>NUCLEOTIDE SEQUENCE [LARGE SCALE GENOMIC DNA]</scope>
    <source>
        <strain evidence="17 18">DSM 12555</strain>
    </source>
</reference>
<dbReference type="SMART" id="SM00388">
    <property type="entry name" value="HisKA"/>
    <property type="match status" value="1"/>
</dbReference>
<keyword evidence="9 17" id="KW-0418">Kinase</keyword>
<sequence length="568" mass="65318">MKKRLLINIVGTIFFTLILVTVLFVSIVNYQYEENVKSDLKINNGYVEKIISSKEVNDFGKLLNNVYINSDIELIVLNNQNQIIFSNIQDRSKLDVSKMYEIDKAKTYGESYTIRFNNTDNKNVIYYATNKKNSYTVISSEVLSLSGVIAIKYIEYYIFMVIIAMVLSIYFGLRMSNSIILPIKNLEFTTSLVAKGELKRRVLIESDDELGHLSKTFNKMAEQLQLTMQDALEKQMKMEAILKSMESGVIAVDRNNKVIMINPYAEVLFGIEKDIIGKNFIESIRDFEFEEVFKSKSNEYKELKILWPKERILRIKTADIISDKKHIGTVAVVQDITDIKKLENMRSQFVANVSHELKTPLTSIKGFAETLKYVKDEEKRIQFLDIIDEEVERLTRLINDILTLSDIEVHKTMKKENFYVDEVLNNIFNLMKNTADSKSIKLEIVENSHTKLIGEKDMFKQMVLNLVDNAIKYSEVNDKVSFGAKTEKNLCVIWIKDTGMGISKEHIARLFERFYRVDKARSRAKGGTGLGLAIVKHIVMNFSGTINVESEIGKGSKFIIKIPLEKMD</sequence>
<evidence type="ECO:0000256" key="8">
    <source>
        <dbReference type="ARBA" id="ARBA00022741"/>
    </source>
</evidence>
<evidence type="ECO:0000256" key="11">
    <source>
        <dbReference type="ARBA" id="ARBA00023012"/>
    </source>
</evidence>
<keyword evidence="7" id="KW-0808">Transferase</keyword>
<dbReference type="Gene3D" id="3.30.450.20">
    <property type="entry name" value="PAS domain"/>
    <property type="match status" value="1"/>
</dbReference>
<keyword evidence="13" id="KW-1133">Transmembrane helix</keyword>
<dbReference type="AlphaFoldDB" id="A0A1W1XCM8"/>
<dbReference type="InterPro" id="IPR050351">
    <property type="entry name" value="BphY/WalK/GraS-like"/>
</dbReference>
<evidence type="ECO:0000313" key="17">
    <source>
        <dbReference type="EMBL" id="SMC21554.1"/>
    </source>
</evidence>
<evidence type="ECO:0000256" key="10">
    <source>
        <dbReference type="ARBA" id="ARBA00022840"/>
    </source>
</evidence>
<dbReference type="PANTHER" id="PTHR45453:SF1">
    <property type="entry name" value="PHOSPHATE REGULON SENSOR PROTEIN PHOR"/>
    <property type="match status" value="1"/>
</dbReference>
<dbReference type="CDD" id="cd00130">
    <property type="entry name" value="PAS"/>
    <property type="match status" value="1"/>
</dbReference>
<keyword evidence="11" id="KW-0902">Two-component regulatory system</keyword>
<keyword evidence="5" id="KW-1003">Cell membrane</keyword>
<dbReference type="GO" id="GO:0045121">
    <property type="term" value="C:membrane raft"/>
    <property type="evidence" value="ECO:0007669"/>
    <property type="project" value="UniProtKB-SubCell"/>
</dbReference>
<dbReference type="Gene3D" id="6.10.340.10">
    <property type="match status" value="1"/>
</dbReference>
<evidence type="ECO:0000256" key="7">
    <source>
        <dbReference type="ARBA" id="ARBA00022679"/>
    </source>
</evidence>
<dbReference type="InterPro" id="IPR003660">
    <property type="entry name" value="HAMP_dom"/>
</dbReference>
<evidence type="ECO:0000256" key="4">
    <source>
        <dbReference type="ARBA" id="ARBA00012438"/>
    </source>
</evidence>
<keyword evidence="12 13" id="KW-0472">Membrane</keyword>
<keyword evidence="8" id="KW-0547">Nucleotide-binding</keyword>
<dbReference type="InterPro" id="IPR036097">
    <property type="entry name" value="HisK_dim/P_sf"/>
</dbReference>
<evidence type="ECO:0000259" key="14">
    <source>
        <dbReference type="PROSITE" id="PS50109"/>
    </source>
</evidence>
<dbReference type="InterPro" id="IPR000014">
    <property type="entry name" value="PAS"/>
</dbReference>
<dbReference type="GO" id="GO:0005886">
    <property type="term" value="C:plasma membrane"/>
    <property type="evidence" value="ECO:0007669"/>
    <property type="project" value="UniProtKB-SubCell"/>
</dbReference>
<dbReference type="InterPro" id="IPR005467">
    <property type="entry name" value="His_kinase_dom"/>
</dbReference>
<evidence type="ECO:0000256" key="12">
    <source>
        <dbReference type="ARBA" id="ARBA00023136"/>
    </source>
</evidence>
<dbReference type="OrthoDB" id="9813151at2"/>
<protein>
    <recommendedName>
        <fullName evidence="4">histidine kinase</fullName>
        <ecNumber evidence="4">2.7.13.3</ecNumber>
    </recommendedName>
</protein>
<evidence type="ECO:0000256" key="3">
    <source>
        <dbReference type="ARBA" id="ARBA00004314"/>
    </source>
</evidence>
<evidence type="ECO:0000256" key="1">
    <source>
        <dbReference type="ARBA" id="ARBA00000085"/>
    </source>
</evidence>
<dbReference type="Proteomes" id="UP000192468">
    <property type="component" value="Unassembled WGS sequence"/>
</dbReference>
<dbReference type="CDD" id="cd06225">
    <property type="entry name" value="HAMP"/>
    <property type="match status" value="1"/>
</dbReference>
<dbReference type="SUPFAM" id="SSF158472">
    <property type="entry name" value="HAMP domain-like"/>
    <property type="match status" value="1"/>
</dbReference>
<dbReference type="GO" id="GO:0004721">
    <property type="term" value="F:phosphoprotein phosphatase activity"/>
    <property type="evidence" value="ECO:0007669"/>
    <property type="project" value="TreeGrafter"/>
</dbReference>
<evidence type="ECO:0000256" key="9">
    <source>
        <dbReference type="ARBA" id="ARBA00022777"/>
    </source>
</evidence>
<feature type="transmembrane region" description="Helical" evidence="13">
    <location>
        <begin position="154"/>
        <end position="173"/>
    </location>
</feature>
<dbReference type="InterPro" id="IPR035965">
    <property type="entry name" value="PAS-like_dom_sf"/>
</dbReference>
<dbReference type="GO" id="GO:0005524">
    <property type="term" value="F:ATP binding"/>
    <property type="evidence" value="ECO:0007669"/>
    <property type="project" value="UniProtKB-KW"/>
</dbReference>
<dbReference type="InterPro" id="IPR003594">
    <property type="entry name" value="HATPase_dom"/>
</dbReference>
<dbReference type="PROSITE" id="PS50112">
    <property type="entry name" value="PAS"/>
    <property type="match status" value="1"/>
</dbReference>
<dbReference type="PRINTS" id="PR00344">
    <property type="entry name" value="BCTRLSENSOR"/>
</dbReference>
<gene>
    <name evidence="17" type="ORF">SAMN02745134_01342</name>
</gene>
<dbReference type="GO" id="GO:0016036">
    <property type="term" value="P:cellular response to phosphate starvation"/>
    <property type="evidence" value="ECO:0007669"/>
    <property type="project" value="TreeGrafter"/>
</dbReference>
<evidence type="ECO:0000256" key="2">
    <source>
        <dbReference type="ARBA" id="ARBA00004236"/>
    </source>
</evidence>
<proteinExistence type="predicted"/>
<evidence type="ECO:0000259" key="15">
    <source>
        <dbReference type="PROSITE" id="PS50112"/>
    </source>
</evidence>
<dbReference type="EMBL" id="FWXH01000003">
    <property type="protein sequence ID" value="SMC21554.1"/>
    <property type="molecule type" value="Genomic_DNA"/>
</dbReference>
<evidence type="ECO:0000256" key="5">
    <source>
        <dbReference type="ARBA" id="ARBA00022475"/>
    </source>
</evidence>
<dbReference type="GO" id="GO:0000155">
    <property type="term" value="F:phosphorelay sensor kinase activity"/>
    <property type="evidence" value="ECO:0007669"/>
    <property type="project" value="InterPro"/>
</dbReference>
<dbReference type="CDD" id="cd00082">
    <property type="entry name" value="HisKA"/>
    <property type="match status" value="1"/>
</dbReference>
<comment type="catalytic activity">
    <reaction evidence="1">
        <text>ATP + protein L-histidine = ADP + protein N-phospho-L-histidine.</text>
        <dbReference type="EC" id="2.7.13.3"/>
    </reaction>
</comment>
<feature type="domain" description="HAMP" evidence="16">
    <location>
        <begin position="177"/>
        <end position="229"/>
    </location>
</feature>
<dbReference type="InterPro" id="IPR004358">
    <property type="entry name" value="Sig_transdc_His_kin-like_C"/>
</dbReference>
<dbReference type="SUPFAM" id="SSF55874">
    <property type="entry name" value="ATPase domain of HSP90 chaperone/DNA topoisomerase II/histidine kinase"/>
    <property type="match status" value="1"/>
</dbReference>
<accession>A0A1W1XCM8</accession>
<dbReference type="InterPro" id="IPR003661">
    <property type="entry name" value="HisK_dim/P_dom"/>
</dbReference>
<feature type="domain" description="PAS" evidence="15">
    <location>
        <begin position="234"/>
        <end position="274"/>
    </location>
</feature>
<keyword evidence="6" id="KW-0597">Phosphoprotein</keyword>
<feature type="domain" description="Histidine kinase" evidence="14">
    <location>
        <begin position="352"/>
        <end position="566"/>
    </location>
</feature>
<dbReference type="FunFam" id="1.10.287.130:FF:000001">
    <property type="entry name" value="Two-component sensor histidine kinase"/>
    <property type="match status" value="1"/>
</dbReference>
<keyword evidence="10" id="KW-0067">ATP-binding</keyword>
<dbReference type="RefSeq" id="WP_084114837.1">
    <property type="nucleotide sequence ID" value="NZ_FWXH01000003.1"/>
</dbReference>
<dbReference type="STRING" id="1121291.SAMN02745134_01342"/>
<dbReference type="SUPFAM" id="SSF55785">
    <property type="entry name" value="PYP-like sensor domain (PAS domain)"/>
    <property type="match status" value="1"/>
</dbReference>
<dbReference type="PANTHER" id="PTHR45453">
    <property type="entry name" value="PHOSPHATE REGULON SENSOR PROTEIN PHOR"/>
    <property type="match status" value="1"/>
</dbReference>
<comment type="subcellular location">
    <subcellularLocation>
        <location evidence="2">Cell membrane</location>
    </subcellularLocation>
    <subcellularLocation>
        <location evidence="3">Membrane raft</location>
        <topology evidence="3">Multi-pass membrane protein</topology>
    </subcellularLocation>
</comment>
<feature type="transmembrane region" description="Helical" evidence="13">
    <location>
        <begin position="6"/>
        <end position="28"/>
    </location>
</feature>
<dbReference type="SMART" id="SM00091">
    <property type="entry name" value="PAS"/>
    <property type="match status" value="1"/>
</dbReference>
<name>A0A1W1XCM8_9CLOT</name>
<dbReference type="InterPro" id="IPR036890">
    <property type="entry name" value="HATPase_C_sf"/>
</dbReference>
<keyword evidence="13" id="KW-0812">Transmembrane</keyword>
<dbReference type="EC" id="2.7.13.3" evidence="4"/>
<dbReference type="Pfam" id="PF00672">
    <property type="entry name" value="HAMP"/>
    <property type="match status" value="1"/>
</dbReference>
<dbReference type="CDD" id="cd00075">
    <property type="entry name" value="HATPase"/>
    <property type="match status" value="1"/>
</dbReference>
<keyword evidence="18" id="KW-1185">Reference proteome</keyword>
<dbReference type="Pfam" id="PF13188">
    <property type="entry name" value="PAS_8"/>
    <property type="match status" value="1"/>
</dbReference>
<evidence type="ECO:0000313" key="18">
    <source>
        <dbReference type="Proteomes" id="UP000192468"/>
    </source>
</evidence>
<evidence type="ECO:0000256" key="6">
    <source>
        <dbReference type="ARBA" id="ARBA00022553"/>
    </source>
</evidence>
<dbReference type="PROSITE" id="PS50109">
    <property type="entry name" value="HIS_KIN"/>
    <property type="match status" value="1"/>
</dbReference>
<evidence type="ECO:0000256" key="13">
    <source>
        <dbReference type="SAM" id="Phobius"/>
    </source>
</evidence>
<evidence type="ECO:0000259" key="16">
    <source>
        <dbReference type="PROSITE" id="PS50885"/>
    </source>
</evidence>
<dbReference type="FunFam" id="3.30.565.10:FF:000023">
    <property type="entry name" value="PAS domain-containing sensor histidine kinase"/>
    <property type="match status" value="1"/>
</dbReference>
<dbReference type="NCBIfam" id="TIGR00229">
    <property type="entry name" value="sensory_box"/>
    <property type="match status" value="1"/>
</dbReference>
<dbReference type="Gene3D" id="1.10.287.130">
    <property type="match status" value="1"/>
</dbReference>
<dbReference type="SMART" id="SM00304">
    <property type="entry name" value="HAMP"/>
    <property type="match status" value="1"/>
</dbReference>
<dbReference type="SMART" id="SM00387">
    <property type="entry name" value="HATPase_c"/>
    <property type="match status" value="1"/>
</dbReference>
<dbReference type="Gene3D" id="3.30.565.10">
    <property type="entry name" value="Histidine kinase-like ATPase, C-terminal domain"/>
    <property type="match status" value="1"/>
</dbReference>
<dbReference type="PROSITE" id="PS50885">
    <property type="entry name" value="HAMP"/>
    <property type="match status" value="1"/>
</dbReference>
<dbReference type="Pfam" id="PF02518">
    <property type="entry name" value="HATPase_c"/>
    <property type="match status" value="1"/>
</dbReference>
<dbReference type="Pfam" id="PF00512">
    <property type="entry name" value="HisKA"/>
    <property type="match status" value="1"/>
</dbReference>
<organism evidence="17 18">
    <name type="scientific">Clostridium acidisoli DSM 12555</name>
    <dbReference type="NCBI Taxonomy" id="1121291"/>
    <lineage>
        <taxon>Bacteria</taxon>
        <taxon>Bacillati</taxon>
        <taxon>Bacillota</taxon>
        <taxon>Clostridia</taxon>
        <taxon>Eubacteriales</taxon>
        <taxon>Clostridiaceae</taxon>
        <taxon>Clostridium</taxon>
    </lineage>
</organism>